<organism evidence="7 8">
    <name type="scientific">Dialister hominis</name>
    <dbReference type="NCBI Taxonomy" id="2582419"/>
    <lineage>
        <taxon>Bacteria</taxon>
        <taxon>Bacillati</taxon>
        <taxon>Bacillota</taxon>
        <taxon>Negativicutes</taxon>
        <taxon>Veillonellales</taxon>
        <taxon>Veillonellaceae</taxon>
        <taxon>Dialister</taxon>
    </lineage>
</organism>
<keyword evidence="1" id="KW-0547">Nucleotide-binding</keyword>
<dbReference type="EMBL" id="AP019697">
    <property type="protein sequence ID" value="BBK24292.1"/>
    <property type="molecule type" value="Genomic_DNA"/>
</dbReference>
<dbReference type="InterPro" id="IPR027417">
    <property type="entry name" value="P-loop_NTPase"/>
</dbReference>
<evidence type="ECO:0000313" key="8">
    <source>
        <dbReference type="Proteomes" id="UP000320585"/>
    </source>
</evidence>
<evidence type="ECO:0000256" key="2">
    <source>
        <dbReference type="ARBA" id="ARBA00022801"/>
    </source>
</evidence>
<evidence type="ECO:0000313" key="7">
    <source>
        <dbReference type="EMBL" id="BBK24292.1"/>
    </source>
</evidence>
<dbReference type="InterPro" id="IPR054712">
    <property type="entry name" value="Cas3-like_dom"/>
</dbReference>
<dbReference type="SUPFAM" id="SSF52540">
    <property type="entry name" value="P-loop containing nucleoside triphosphate hydrolases"/>
    <property type="match status" value="1"/>
</dbReference>
<dbReference type="NCBIfam" id="TIGR02562">
    <property type="entry name" value="cas3_yersinia"/>
    <property type="match status" value="1"/>
</dbReference>
<dbReference type="GO" id="GO:0051607">
    <property type="term" value="P:defense response to virus"/>
    <property type="evidence" value="ECO:0007669"/>
    <property type="project" value="UniProtKB-KW"/>
</dbReference>
<proteinExistence type="predicted"/>
<dbReference type="GO" id="GO:0005524">
    <property type="term" value="F:ATP binding"/>
    <property type="evidence" value="ECO:0007669"/>
    <property type="project" value="UniProtKB-KW"/>
</dbReference>
<evidence type="ECO:0000256" key="5">
    <source>
        <dbReference type="ARBA" id="ARBA00023118"/>
    </source>
</evidence>
<feature type="domain" description="CRISPR-associated nuclease/helicase Cas3" evidence="6">
    <location>
        <begin position="614"/>
        <end position="742"/>
    </location>
</feature>
<accession>A0A8E4MC07</accession>
<sequence length="971" mass="112726">MIEACVEASGDFEDDTPWLKKFADGTFEEEIVLNILKNEAKAGKSDVTKLKKLPPAAECLTWLILSHHKLPDLNKDDRRAYEDEKRETFYEMMKSLKSSWGYENDDPDFVEKRQECFRFSHGILWNEGNIWKKHLKKWTGRLLQDYDTLKRIMKDPDYDPAFREILLNARLALVLGDHYFSSLDGDAKQDDGKWSARDLWANTFSFRNKKRKSEKNQFLEEHMTGVSDQALRVAHQLPRFAEEMEKTYDVKALKKRSPGKFSWQDKAAETIRNFRKDRGEDQVSFVVNIASTGCGKTFANAKIMRALSPGGDSLRYILALGLRTLTLQTGDEYRERIKLSKDDLAVLIGSKAVLELHEGDKELEEKRSAMEDEDGEDISLAEGLAYEDSLNDEQRAFMNIFFKPARGIDADKNSAFLYKPVLVATIDHMMGATETIRGGRFILPMLRLMSSDLVIDEIDDFTQKDLTAISRLVHLAGMYGRNVVLSSATIPPDLAEGMYRAYIAGVKCRNSFFISKKRVSVVLCDEFRTEMKFMNTDDDSDYSAFHQSFIEKRVAKLTRQITKRSGYIADCEDEDTEDAKSDKMQSYFESIRKQVVRLSKENFVVDEKTGKKVSIGVVRMANIDPCVKVSLYLLQNTDWDKDDITPRIMTYHSRQILLLRHEQEKYLDSVLKRKTLYGEPVDIKDPVLRKHIDQATTDYVVFIIVATPVEEVGRDHDLDWSVIEPSSYRSIIQLAGRVLRHRIMSENIEKENIAVMRWNLRGLNGKAPAFIYPGYESGKNKLESHDLKGILKEDVLKRIDSIPRIRKEDPLTWRTNLIDLEQKAMEDFNDKESSGAKAVNGWIREYWWMTALPQRLNRFREKTYPDVRLTALFEDNKIKFSEYIDREFVSVGRKRSIEAFPKFKEGIEKNLWLKRDYKEALKRYVNDSDFRQEEEILFEKSEKYGEIIIPDNLEKEWFYSDQFGLFSKTSV</sequence>
<evidence type="ECO:0000256" key="3">
    <source>
        <dbReference type="ARBA" id="ARBA00022806"/>
    </source>
</evidence>
<evidence type="ECO:0000256" key="1">
    <source>
        <dbReference type="ARBA" id="ARBA00022741"/>
    </source>
</evidence>
<name>A0A8E4MC07_9FIRM</name>
<dbReference type="InterPro" id="IPR013395">
    <property type="entry name" value="CRISPR-assoc_Cas3_yers"/>
</dbReference>
<evidence type="ECO:0000259" key="6">
    <source>
        <dbReference type="Pfam" id="PF22590"/>
    </source>
</evidence>
<dbReference type="KEGG" id="dho:Dia5BBH33_02270"/>
<protein>
    <submittedName>
        <fullName evidence="7">Type I-F CRISPR-associated helicase Cas3</fullName>
    </submittedName>
</protein>
<dbReference type="Pfam" id="PF22590">
    <property type="entry name" value="Cas3-like_C_2"/>
    <property type="match status" value="1"/>
</dbReference>
<keyword evidence="8" id="KW-1185">Reference proteome</keyword>
<dbReference type="GO" id="GO:0004386">
    <property type="term" value="F:helicase activity"/>
    <property type="evidence" value="ECO:0007669"/>
    <property type="project" value="UniProtKB-KW"/>
</dbReference>
<reference evidence="8" key="1">
    <citation type="submission" date="2019-05" db="EMBL/GenBank/DDBJ databases">
        <title>Complete genome sequencing of Dialister sp. strain 5BBH33.</title>
        <authorList>
            <person name="Sakamoto M."/>
            <person name="Murakami T."/>
            <person name="Mori H."/>
        </authorList>
    </citation>
    <scope>NUCLEOTIDE SEQUENCE [LARGE SCALE GENOMIC DNA]</scope>
    <source>
        <strain evidence="8">5BBH33</strain>
    </source>
</reference>
<keyword evidence="5" id="KW-0051">Antiviral defense</keyword>
<gene>
    <name evidence="7" type="ORF">Dia5BBH33_02270</name>
</gene>
<dbReference type="Gene3D" id="3.40.50.300">
    <property type="entry name" value="P-loop containing nucleotide triphosphate hydrolases"/>
    <property type="match status" value="1"/>
</dbReference>
<dbReference type="GO" id="GO:0016787">
    <property type="term" value="F:hydrolase activity"/>
    <property type="evidence" value="ECO:0007669"/>
    <property type="project" value="UniProtKB-KW"/>
</dbReference>
<keyword evidence="4" id="KW-0067">ATP-binding</keyword>
<evidence type="ECO:0000256" key="4">
    <source>
        <dbReference type="ARBA" id="ARBA00022840"/>
    </source>
</evidence>
<keyword evidence="3" id="KW-0347">Helicase</keyword>
<dbReference type="Proteomes" id="UP000320585">
    <property type="component" value="Chromosome"/>
</dbReference>
<keyword evidence="2" id="KW-0378">Hydrolase</keyword>
<dbReference type="AlphaFoldDB" id="A0A8E4MC07"/>